<dbReference type="InterPro" id="IPR007527">
    <property type="entry name" value="Znf_SWIM"/>
</dbReference>
<reference evidence="3 4" key="1">
    <citation type="submission" date="2018-08" db="EMBL/GenBank/DDBJ databases">
        <title>Genomic investigation of the strawberry pathogen Phytophthora fragariae indicates pathogenicity is determined by transcriptional variation in three key races.</title>
        <authorList>
            <person name="Adams T.M."/>
            <person name="Armitage A.D."/>
            <person name="Sobczyk M.K."/>
            <person name="Bates H.J."/>
            <person name="Dunwell J.M."/>
            <person name="Nellist C.F."/>
            <person name="Harrison R.J."/>
        </authorList>
    </citation>
    <scope>NUCLEOTIDE SEQUENCE [LARGE SCALE GENOMIC DNA]</scope>
    <source>
        <strain evidence="3 4">BC-1</strain>
    </source>
</reference>
<accession>A0A6A3WBW0</accession>
<evidence type="ECO:0000313" key="3">
    <source>
        <dbReference type="EMBL" id="KAE9182177.1"/>
    </source>
</evidence>
<keyword evidence="1" id="KW-0863">Zinc-finger</keyword>
<keyword evidence="1" id="KW-0479">Metal-binding</keyword>
<dbReference type="GO" id="GO:0008270">
    <property type="term" value="F:zinc ion binding"/>
    <property type="evidence" value="ECO:0007669"/>
    <property type="project" value="UniProtKB-KW"/>
</dbReference>
<keyword evidence="1" id="KW-0862">Zinc</keyword>
<comment type="caution">
    <text evidence="3">The sequence shown here is derived from an EMBL/GenBank/DDBJ whole genome shotgun (WGS) entry which is preliminary data.</text>
</comment>
<evidence type="ECO:0000259" key="2">
    <source>
        <dbReference type="PROSITE" id="PS50966"/>
    </source>
</evidence>
<dbReference type="AlphaFoldDB" id="A0A6A3WBW0"/>
<dbReference type="EMBL" id="QXGD01002960">
    <property type="protein sequence ID" value="KAE9182177.1"/>
    <property type="molecule type" value="Genomic_DNA"/>
</dbReference>
<protein>
    <recommendedName>
        <fullName evidence="2">SWIM-type domain-containing protein</fullName>
    </recommendedName>
</protein>
<evidence type="ECO:0000313" key="4">
    <source>
        <dbReference type="Proteomes" id="UP000440367"/>
    </source>
</evidence>
<evidence type="ECO:0000256" key="1">
    <source>
        <dbReference type="PROSITE-ProRule" id="PRU00325"/>
    </source>
</evidence>
<dbReference type="PROSITE" id="PS50966">
    <property type="entry name" value="ZF_SWIM"/>
    <property type="match status" value="1"/>
</dbReference>
<name>A0A6A3WBW0_9STRA</name>
<organism evidence="3 4">
    <name type="scientific">Phytophthora fragariae</name>
    <dbReference type="NCBI Taxonomy" id="53985"/>
    <lineage>
        <taxon>Eukaryota</taxon>
        <taxon>Sar</taxon>
        <taxon>Stramenopiles</taxon>
        <taxon>Oomycota</taxon>
        <taxon>Peronosporomycetes</taxon>
        <taxon>Peronosporales</taxon>
        <taxon>Peronosporaceae</taxon>
        <taxon>Phytophthora</taxon>
    </lineage>
</organism>
<proteinExistence type="predicted"/>
<feature type="domain" description="SWIM-type" evidence="2">
    <location>
        <begin position="467"/>
        <end position="508"/>
    </location>
</feature>
<dbReference type="Proteomes" id="UP000440367">
    <property type="component" value="Unassembled WGS sequence"/>
</dbReference>
<sequence>MRDVVDDHLKAGATPLSCLFALEEKYDDNPEMLRELPTATQIRSRGNYLRTKAENGWFVRTYAKLLEWARDKTRCVASDFFGLRSQSYCASTDLSTFVHQDAKFRNELIVLRCFDQQDNSPGQPQLSFGVIVTSRALFRNVVRAHSSQAEADWTYRLHHGGWTLVSVCSYRSQFVKGSYSKTYEPWAYLFVRSESAFAHEMLFSTVRACASNCFDIDLTVRFTSQDHSDPIRLVFASLWPLVTTMSCFTHVKSNCRKNRSRLNNSAYLEASIPWKKDSESGFADWFTEIYLTEPWTGWYVTAGAPGIMPTQNPVEVHHSVIKTYVKLRAMTAVVVNTTIPRVLKKTASNSASTAPSGHFCEGPLLAAMCDRAGVLTQPGNFFKKHSERHGQGALTAIYFNSFRYALTLSRTLRSCRVTSELVTRYSKSKEGELMGFRRIEDIEPRYLSLHEVLVLVDVQQTRFNLPLTHNVSKDQINIIRGRYRCDCKAFWSTGWLCSHVVATMALLDGLDIVAACAQLSMNRPRGRPRKDKGCLDSTTHARYFSKPRLLKLLESKHAHPLGWNVVRQLLYTGPESNEQTTRTVRGEIEGWIPPGRRGNVKWLVKFKNGETLQFKLEDLVDLIVYSKVHDLNVTGELKKLGPISCGHLYRGSRRNA</sequence>
<gene>
    <name evidence="3" type="ORF">PF002_g27058</name>
</gene>